<keyword evidence="6 13" id="KW-0808">Transferase</keyword>
<dbReference type="PANTHER" id="PTHR43522:SF2">
    <property type="entry name" value="TRANSKETOLASE 1-RELATED"/>
    <property type="match status" value="1"/>
</dbReference>
<evidence type="ECO:0000256" key="3">
    <source>
        <dbReference type="ARBA" id="ARBA00007131"/>
    </source>
</evidence>
<dbReference type="Pfam" id="PF00456">
    <property type="entry name" value="Transketolase_N"/>
    <property type="match status" value="1"/>
</dbReference>
<protein>
    <recommendedName>
        <fullName evidence="5 12">Transketolase</fullName>
        <ecNumber evidence="5 12">2.2.1.1</ecNumber>
    </recommendedName>
</protein>
<dbReference type="InterPro" id="IPR005478">
    <property type="entry name" value="Transketolase_bac-like"/>
</dbReference>
<feature type="domain" description="Transketolase-like pyrimidine-binding" evidence="14">
    <location>
        <begin position="356"/>
        <end position="528"/>
    </location>
</feature>
<evidence type="ECO:0000313" key="16">
    <source>
        <dbReference type="Proteomes" id="UP001168380"/>
    </source>
</evidence>
<evidence type="ECO:0000256" key="1">
    <source>
        <dbReference type="ARBA" id="ARBA00001913"/>
    </source>
</evidence>
<dbReference type="EMBL" id="JAULRT010000035">
    <property type="protein sequence ID" value="MDO3381300.1"/>
    <property type="molecule type" value="Genomic_DNA"/>
</dbReference>
<dbReference type="InterPro" id="IPR029061">
    <property type="entry name" value="THDP-binding"/>
</dbReference>
<accession>A0ABT8TBK4</accession>
<dbReference type="SUPFAM" id="SSF52922">
    <property type="entry name" value="TK C-terminal domain-like"/>
    <property type="match status" value="1"/>
</dbReference>
<dbReference type="InterPro" id="IPR005475">
    <property type="entry name" value="Transketolase-like_Pyr-bd"/>
</dbReference>
<dbReference type="InterPro" id="IPR033247">
    <property type="entry name" value="Transketolase_fam"/>
</dbReference>
<evidence type="ECO:0000256" key="5">
    <source>
        <dbReference type="ARBA" id="ARBA00013152"/>
    </source>
</evidence>
<dbReference type="CDD" id="cd02012">
    <property type="entry name" value="TPP_TK"/>
    <property type="match status" value="1"/>
</dbReference>
<dbReference type="PANTHER" id="PTHR43522">
    <property type="entry name" value="TRANSKETOLASE"/>
    <property type="match status" value="1"/>
</dbReference>
<dbReference type="Proteomes" id="UP001168380">
    <property type="component" value="Unassembled WGS sequence"/>
</dbReference>
<dbReference type="PROSITE" id="PS00801">
    <property type="entry name" value="TRANSKETOLASE_1"/>
    <property type="match status" value="1"/>
</dbReference>
<comment type="caution">
    <text evidence="15">The sequence shown here is derived from an EMBL/GenBank/DDBJ whole genome shotgun (WGS) entry which is preliminary data.</text>
</comment>
<evidence type="ECO:0000256" key="8">
    <source>
        <dbReference type="ARBA" id="ARBA00022837"/>
    </source>
</evidence>
<dbReference type="SUPFAM" id="SSF52518">
    <property type="entry name" value="Thiamin diphosphate-binding fold (THDP-binding)"/>
    <property type="match status" value="2"/>
</dbReference>
<evidence type="ECO:0000256" key="4">
    <source>
        <dbReference type="ARBA" id="ARBA00011738"/>
    </source>
</evidence>
<dbReference type="InterPro" id="IPR055152">
    <property type="entry name" value="Transketolase-like_C_2"/>
</dbReference>
<comment type="cofactor">
    <cofactor evidence="2">
        <name>Co(2+)</name>
        <dbReference type="ChEBI" id="CHEBI:48828"/>
    </cofactor>
</comment>
<evidence type="ECO:0000259" key="14">
    <source>
        <dbReference type="SMART" id="SM00861"/>
    </source>
</evidence>
<keyword evidence="10 13" id="KW-0786">Thiamine pyrophosphate</keyword>
<keyword evidence="9 13" id="KW-0460">Magnesium</keyword>
<dbReference type="InterPro" id="IPR049557">
    <property type="entry name" value="Transketolase_CS"/>
</dbReference>
<evidence type="ECO:0000256" key="7">
    <source>
        <dbReference type="ARBA" id="ARBA00022723"/>
    </source>
</evidence>
<dbReference type="Gene3D" id="3.40.50.970">
    <property type="match status" value="2"/>
</dbReference>
<keyword evidence="16" id="KW-1185">Reference proteome</keyword>
<dbReference type="PROSITE" id="PS00802">
    <property type="entry name" value="TRANSKETOLASE_2"/>
    <property type="match status" value="1"/>
</dbReference>
<comment type="cofactor">
    <cofactor evidence="13">
        <name>Mg(2+)</name>
        <dbReference type="ChEBI" id="CHEBI:18420"/>
    </cofactor>
    <cofactor evidence="13">
        <name>Ca(2+)</name>
        <dbReference type="ChEBI" id="CHEBI:29108"/>
    </cofactor>
    <cofactor evidence="13">
        <name>Mn(2+)</name>
        <dbReference type="ChEBI" id="CHEBI:29035"/>
    </cofactor>
    <cofactor evidence="13">
        <name>Co(2+)</name>
        <dbReference type="ChEBI" id="CHEBI:48828"/>
    </cofactor>
    <text evidence="13">Binds 1 Mg(2+) ion per subunit. Can also utilize other divalent metal cations, such as Ca(2+), Mn(2+) and Co(2+).</text>
</comment>
<name>A0ABT8TBK4_9GAMM</name>
<gene>
    <name evidence="15" type="primary">tkt</name>
    <name evidence="15" type="ORF">QWI16_03885</name>
</gene>
<dbReference type="SMART" id="SM00861">
    <property type="entry name" value="Transket_pyr"/>
    <property type="match status" value="1"/>
</dbReference>
<evidence type="ECO:0000256" key="2">
    <source>
        <dbReference type="ARBA" id="ARBA00001941"/>
    </source>
</evidence>
<evidence type="ECO:0000256" key="13">
    <source>
        <dbReference type="RuleBase" id="RU004996"/>
    </source>
</evidence>
<comment type="function">
    <text evidence="13">Catalyzes the transfer of a two-carbon ketol group from a ketose donor to an aldose acceptor, via a covalent intermediate with the cofactor thiamine pyrophosphate.</text>
</comment>
<dbReference type="CDD" id="cd07033">
    <property type="entry name" value="TPP_PYR_DXS_TK_like"/>
    <property type="match status" value="1"/>
</dbReference>
<evidence type="ECO:0000313" key="15">
    <source>
        <dbReference type="EMBL" id="MDO3381300.1"/>
    </source>
</evidence>
<reference evidence="15" key="1">
    <citation type="submission" date="2023-07" db="EMBL/GenBank/DDBJ databases">
        <title>Gilvimarinus algae sp. nov., isolated from the surface of Kelp.</title>
        <authorList>
            <person name="Sun Y.Y."/>
            <person name="Gong Y."/>
            <person name="Du Z.J."/>
        </authorList>
    </citation>
    <scope>NUCLEOTIDE SEQUENCE</scope>
    <source>
        <strain evidence="15">SDUM040014</strain>
    </source>
</reference>
<dbReference type="NCBIfam" id="TIGR00232">
    <property type="entry name" value="tktlase_bact"/>
    <property type="match status" value="1"/>
</dbReference>
<comment type="cofactor">
    <cofactor evidence="13">
        <name>thiamine diphosphate</name>
        <dbReference type="ChEBI" id="CHEBI:58937"/>
    </cofactor>
    <text evidence="13">Binds 1 thiamine pyrophosphate per subunit.</text>
</comment>
<dbReference type="Pfam" id="PF02779">
    <property type="entry name" value="Transket_pyr"/>
    <property type="match status" value="1"/>
</dbReference>
<comment type="subunit">
    <text evidence="4 13">Homodimer.</text>
</comment>
<evidence type="ECO:0000256" key="12">
    <source>
        <dbReference type="NCBIfam" id="TIGR00232"/>
    </source>
</evidence>
<evidence type="ECO:0000256" key="6">
    <source>
        <dbReference type="ARBA" id="ARBA00022679"/>
    </source>
</evidence>
<comment type="similarity">
    <text evidence="3 13">Belongs to the transketolase family.</text>
</comment>
<organism evidence="15 16">
    <name type="scientific">Gilvimarinus algae</name>
    <dbReference type="NCBI Taxonomy" id="3058037"/>
    <lineage>
        <taxon>Bacteria</taxon>
        <taxon>Pseudomonadati</taxon>
        <taxon>Pseudomonadota</taxon>
        <taxon>Gammaproteobacteria</taxon>
        <taxon>Cellvibrionales</taxon>
        <taxon>Cellvibrionaceae</taxon>
        <taxon>Gilvimarinus</taxon>
    </lineage>
</organism>
<dbReference type="RefSeq" id="WP_302711432.1">
    <property type="nucleotide sequence ID" value="NZ_JAULRT010000035.1"/>
</dbReference>
<evidence type="ECO:0000256" key="10">
    <source>
        <dbReference type="ARBA" id="ARBA00023052"/>
    </source>
</evidence>
<dbReference type="InterPro" id="IPR005474">
    <property type="entry name" value="Transketolase_N"/>
</dbReference>
<comment type="catalytic activity">
    <reaction evidence="11 13">
        <text>D-sedoheptulose 7-phosphate + D-glyceraldehyde 3-phosphate = aldehydo-D-ribose 5-phosphate + D-xylulose 5-phosphate</text>
        <dbReference type="Rhea" id="RHEA:10508"/>
        <dbReference type="ChEBI" id="CHEBI:57483"/>
        <dbReference type="ChEBI" id="CHEBI:57737"/>
        <dbReference type="ChEBI" id="CHEBI:58273"/>
        <dbReference type="ChEBI" id="CHEBI:59776"/>
        <dbReference type="EC" id="2.2.1.1"/>
    </reaction>
</comment>
<dbReference type="Gene3D" id="3.40.50.920">
    <property type="match status" value="1"/>
</dbReference>
<evidence type="ECO:0000256" key="11">
    <source>
        <dbReference type="ARBA" id="ARBA00049473"/>
    </source>
</evidence>
<comment type="cofactor">
    <cofactor evidence="1">
        <name>Ca(2+)</name>
        <dbReference type="ChEBI" id="CHEBI:29108"/>
    </cofactor>
</comment>
<dbReference type="InterPro" id="IPR020826">
    <property type="entry name" value="Transketolase_BS"/>
</dbReference>
<dbReference type="Pfam" id="PF22613">
    <property type="entry name" value="Transketolase_C_1"/>
    <property type="match status" value="1"/>
</dbReference>
<dbReference type="InterPro" id="IPR009014">
    <property type="entry name" value="Transketo_C/PFOR_II"/>
</dbReference>
<proteinExistence type="inferred from homology"/>
<keyword evidence="8 13" id="KW-0106">Calcium</keyword>
<dbReference type="GO" id="GO:0004802">
    <property type="term" value="F:transketolase activity"/>
    <property type="evidence" value="ECO:0007669"/>
    <property type="project" value="UniProtKB-EC"/>
</dbReference>
<keyword evidence="7 13" id="KW-0479">Metal-binding</keyword>
<evidence type="ECO:0000256" key="9">
    <source>
        <dbReference type="ARBA" id="ARBA00022842"/>
    </source>
</evidence>
<sequence>MPSRLELANAIRVLAMDAVQKAQSGHPGAPMGMADIAEVLWNDFLKHNPQNPHWSDRDRFVLSNGHGSMLVYSLLHLSGYDLPMEELKNFRQLHSKTPGHPELGYTPGVEITTGPLGQGISTAVGMALGEKMLAAQFNRDGHEIVDHYTYCFLGDGCLMEGISHESCSLAGTLGLGKLVAFWDDNGISIDGHVEGWFTDDTAKRFEAYGWHVIPHVDGHDPEAIKLAIEAAKGEDQKPTLICCKTTIGFGSPNKSGTHDCHGAPLGDDEVAATREFLKWEHAPFEIPADVYAGWDAKEQGAANEKSWNDKFAAYKAAYPQEAAEYERRVIKGDLPAEFAAKAEEFILQCHKNPEKVASRKASQSTIAAYNKLLPEMVGGSADLAGSNLTMWQGSKPVTAQNADGNYIYYGVREFGMSAIMNGLSAHGGFINYGGTFLMFQQYAANAVRMSALMKLRNVFVYTHDSIGQGEDGPTHQPIEVLGTLRLTPNLDTWRPCDAAETAVAWKAAIERKDGPAALVFSRQGIDPVERPDEQVANIAKGGYVLKDCDGEPELILIATGSEVPVTVEAGEKLSAAGKKVRVVSMPSTSVFDQQDAAYRESVLPLNVTNRVAVEAAHVDFWYKYVGIDGRIVGMNSFGESAKGPDLMNYFGFTADNIVATAQELLD</sequence>
<dbReference type="EC" id="2.2.1.1" evidence="5 12"/>